<evidence type="ECO:0000313" key="1">
    <source>
        <dbReference type="EMBL" id="TFY78169.1"/>
    </source>
</evidence>
<organism evidence="1 2">
    <name type="scientific">Hericium alpestre</name>
    <dbReference type="NCBI Taxonomy" id="135208"/>
    <lineage>
        <taxon>Eukaryota</taxon>
        <taxon>Fungi</taxon>
        <taxon>Dikarya</taxon>
        <taxon>Basidiomycota</taxon>
        <taxon>Agaricomycotina</taxon>
        <taxon>Agaricomycetes</taxon>
        <taxon>Russulales</taxon>
        <taxon>Hericiaceae</taxon>
        <taxon>Hericium</taxon>
    </lineage>
</organism>
<sequence>MLSDNCIEICDSPPPATPETLAEWIGKGKTWTDIRLPFCALSFWAALLEAITAKATWTKSLSWLNKKITSDPSLAACQVRVNAILSKTPWKGIVEGLGWHISVTEMATLLSEQQLSDEHIDTMLCLLAVRFQCEEPHLSTFISLGTMSLADGLCKSPALILKPGPDILPYPNAVPADVMLYGDRLAADEVSVVSQITSFLSAFFSAIKASHQSCAPAAPSHVHFPT</sequence>
<dbReference type="OrthoDB" id="3268677at2759"/>
<reference evidence="1 2" key="1">
    <citation type="submission" date="2019-02" db="EMBL/GenBank/DDBJ databases">
        <title>Genome sequencing of the rare red list fungi Hericium alpestre (H. flagellum).</title>
        <authorList>
            <person name="Buettner E."/>
            <person name="Kellner H."/>
        </authorList>
    </citation>
    <scope>NUCLEOTIDE SEQUENCE [LARGE SCALE GENOMIC DNA]</scope>
    <source>
        <strain evidence="1 2">DSM 108284</strain>
    </source>
</reference>
<gene>
    <name evidence="1" type="ORF">EWM64_g5848</name>
</gene>
<comment type="caution">
    <text evidence="1">The sequence shown here is derived from an EMBL/GenBank/DDBJ whole genome shotgun (WGS) entry which is preliminary data.</text>
</comment>
<accession>A0A4Y9ZXD5</accession>
<dbReference type="Proteomes" id="UP000298061">
    <property type="component" value="Unassembled WGS sequence"/>
</dbReference>
<keyword evidence="2" id="KW-1185">Reference proteome</keyword>
<protein>
    <submittedName>
        <fullName evidence="1">Uncharacterized protein</fullName>
    </submittedName>
</protein>
<proteinExistence type="predicted"/>
<dbReference type="AlphaFoldDB" id="A0A4Y9ZXD5"/>
<name>A0A4Y9ZXD5_9AGAM</name>
<evidence type="ECO:0000313" key="2">
    <source>
        <dbReference type="Proteomes" id="UP000298061"/>
    </source>
</evidence>
<dbReference type="EMBL" id="SFCI01000736">
    <property type="protein sequence ID" value="TFY78169.1"/>
    <property type="molecule type" value="Genomic_DNA"/>
</dbReference>